<dbReference type="Proteomes" id="UP001420932">
    <property type="component" value="Unassembled WGS sequence"/>
</dbReference>
<dbReference type="AlphaFoldDB" id="A0AAP0HW79"/>
<dbReference type="EMBL" id="JBBNAF010000011">
    <property type="protein sequence ID" value="KAK9098881.1"/>
    <property type="molecule type" value="Genomic_DNA"/>
</dbReference>
<gene>
    <name evidence="2" type="ORF">Syun_025926</name>
</gene>
<evidence type="ECO:0000256" key="1">
    <source>
        <dbReference type="SAM" id="SignalP"/>
    </source>
</evidence>
<feature type="signal peptide" evidence="1">
    <location>
        <begin position="1"/>
        <end position="27"/>
    </location>
</feature>
<protein>
    <submittedName>
        <fullName evidence="2">Uncharacterized protein</fullName>
    </submittedName>
</protein>
<proteinExistence type="predicted"/>
<comment type="caution">
    <text evidence="2">The sequence shown here is derived from an EMBL/GenBank/DDBJ whole genome shotgun (WGS) entry which is preliminary data.</text>
</comment>
<name>A0AAP0HW79_9MAGN</name>
<accession>A0AAP0HW79</accession>
<evidence type="ECO:0000313" key="2">
    <source>
        <dbReference type="EMBL" id="KAK9098881.1"/>
    </source>
</evidence>
<keyword evidence="1" id="KW-0732">Signal</keyword>
<reference evidence="2 3" key="1">
    <citation type="submission" date="2024-01" db="EMBL/GenBank/DDBJ databases">
        <title>Genome assemblies of Stephania.</title>
        <authorList>
            <person name="Yang L."/>
        </authorList>
    </citation>
    <scope>NUCLEOTIDE SEQUENCE [LARGE SCALE GENOMIC DNA]</scope>
    <source>
        <strain evidence="2">YNDBR</strain>
        <tissue evidence="2">Leaf</tissue>
    </source>
</reference>
<sequence length="119" mass="12473">MRQCAVAPCRSPLALAAAALRLRAAAAAMAARLLLLPRRLFCDPSMPQPRALLAIAVTTAAARLSAAAAPHLFVATSAVAGPRPPPLVDLPCALPSVARRRLRLLYLCVAVFNDVLMVV</sequence>
<evidence type="ECO:0000313" key="3">
    <source>
        <dbReference type="Proteomes" id="UP001420932"/>
    </source>
</evidence>
<keyword evidence="3" id="KW-1185">Reference proteome</keyword>
<organism evidence="2 3">
    <name type="scientific">Stephania yunnanensis</name>
    <dbReference type="NCBI Taxonomy" id="152371"/>
    <lineage>
        <taxon>Eukaryota</taxon>
        <taxon>Viridiplantae</taxon>
        <taxon>Streptophyta</taxon>
        <taxon>Embryophyta</taxon>
        <taxon>Tracheophyta</taxon>
        <taxon>Spermatophyta</taxon>
        <taxon>Magnoliopsida</taxon>
        <taxon>Ranunculales</taxon>
        <taxon>Menispermaceae</taxon>
        <taxon>Menispermoideae</taxon>
        <taxon>Cissampelideae</taxon>
        <taxon>Stephania</taxon>
    </lineage>
</organism>
<feature type="chain" id="PRO_5042997177" evidence="1">
    <location>
        <begin position="28"/>
        <end position="119"/>
    </location>
</feature>